<name>A0A6N3GJ79_ENTCA</name>
<dbReference type="AlphaFoldDB" id="A0A6N3GJ79"/>
<accession>A0A6N3GJ79</accession>
<sequence length="77" mass="8912">MKRTEYVTLQDQTLIDLFQQLGEDVSNLELIDEEKNIDVVVVANSDWQYLLEQVNDDVKESFADTSETDLDEELADE</sequence>
<dbReference type="EMBL" id="CACRTX010000020">
    <property type="protein sequence ID" value="VYU64220.1"/>
    <property type="molecule type" value="Genomic_DNA"/>
</dbReference>
<gene>
    <name evidence="1" type="ORF">ECLFYP2_00959</name>
</gene>
<organism evidence="1">
    <name type="scientific">Enterococcus casseliflavus</name>
    <name type="common">Enterococcus flavescens</name>
    <dbReference type="NCBI Taxonomy" id="37734"/>
    <lineage>
        <taxon>Bacteria</taxon>
        <taxon>Bacillati</taxon>
        <taxon>Bacillota</taxon>
        <taxon>Bacilli</taxon>
        <taxon>Lactobacillales</taxon>
        <taxon>Enterococcaceae</taxon>
        <taxon>Enterococcus</taxon>
    </lineage>
</organism>
<evidence type="ECO:0000313" key="1">
    <source>
        <dbReference type="EMBL" id="VYU64220.1"/>
    </source>
</evidence>
<reference evidence="1" key="1">
    <citation type="submission" date="2019-11" db="EMBL/GenBank/DDBJ databases">
        <authorList>
            <person name="Feng L."/>
        </authorList>
    </citation>
    <scope>NUCLEOTIDE SEQUENCE</scope>
    <source>
        <strain evidence="1">ECasseliflavusLFYP2</strain>
    </source>
</reference>
<dbReference type="RefSeq" id="WP_421758591.1">
    <property type="nucleotide sequence ID" value="NZ_CACRTX010000020.1"/>
</dbReference>
<protein>
    <submittedName>
        <fullName evidence="1">Uncharacterized protein</fullName>
    </submittedName>
</protein>
<proteinExistence type="predicted"/>